<dbReference type="EMBL" id="AKHW03003207">
    <property type="protein sequence ID" value="KYO35210.1"/>
    <property type="molecule type" value="Genomic_DNA"/>
</dbReference>
<name>A0A151NEN0_ALLMI</name>
<sequence>MGKLAAGCPHEEKKDGLMREGAALGCPFPELSSVIKRKEVHLFMLGNGRTNSKDEKRTEASHQSAPASLLKGRTVD</sequence>
<feature type="region of interest" description="Disordered" evidence="1">
    <location>
        <begin position="47"/>
        <end position="76"/>
    </location>
</feature>
<proteinExistence type="predicted"/>
<dbReference type="Proteomes" id="UP000050525">
    <property type="component" value="Unassembled WGS sequence"/>
</dbReference>
<accession>A0A151NEN0</accession>
<evidence type="ECO:0000313" key="2">
    <source>
        <dbReference type="EMBL" id="KYO35210.1"/>
    </source>
</evidence>
<evidence type="ECO:0000256" key="1">
    <source>
        <dbReference type="SAM" id="MobiDB-lite"/>
    </source>
</evidence>
<dbReference type="AlphaFoldDB" id="A0A151NEN0"/>
<comment type="caution">
    <text evidence="2">The sequence shown here is derived from an EMBL/GenBank/DDBJ whole genome shotgun (WGS) entry which is preliminary data.</text>
</comment>
<evidence type="ECO:0000313" key="3">
    <source>
        <dbReference type="Proteomes" id="UP000050525"/>
    </source>
</evidence>
<reference evidence="2 3" key="1">
    <citation type="journal article" date="2012" name="Genome Biol.">
        <title>Sequencing three crocodilian genomes to illuminate the evolution of archosaurs and amniotes.</title>
        <authorList>
            <person name="St John J.A."/>
            <person name="Braun E.L."/>
            <person name="Isberg S.R."/>
            <person name="Miles L.G."/>
            <person name="Chong A.Y."/>
            <person name="Gongora J."/>
            <person name="Dalzell P."/>
            <person name="Moran C."/>
            <person name="Bed'hom B."/>
            <person name="Abzhanov A."/>
            <person name="Burgess S.C."/>
            <person name="Cooksey A.M."/>
            <person name="Castoe T.A."/>
            <person name="Crawford N.G."/>
            <person name="Densmore L.D."/>
            <person name="Drew J.C."/>
            <person name="Edwards S.V."/>
            <person name="Faircloth B.C."/>
            <person name="Fujita M.K."/>
            <person name="Greenwold M.J."/>
            <person name="Hoffmann F.G."/>
            <person name="Howard J.M."/>
            <person name="Iguchi T."/>
            <person name="Janes D.E."/>
            <person name="Khan S.Y."/>
            <person name="Kohno S."/>
            <person name="de Koning A.J."/>
            <person name="Lance S.L."/>
            <person name="McCarthy F.M."/>
            <person name="McCormack J.E."/>
            <person name="Merchant M.E."/>
            <person name="Peterson D.G."/>
            <person name="Pollock D.D."/>
            <person name="Pourmand N."/>
            <person name="Raney B.J."/>
            <person name="Roessler K.A."/>
            <person name="Sanford J.R."/>
            <person name="Sawyer R.H."/>
            <person name="Schmidt C.J."/>
            <person name="Triplett E.W."/>
            <person name="Tuberville T.D."/>
            <person name="Venegas-Anaya M."/>
            <person name="Howard J.T."/>
            <person name="Jarvis E.D."/>
            <person name="Guillette L.J.Jr."/>
            <person name="Glenn T.C."/>
            <person name="Green R.E."/>
            <person name="Ray D.A."/>
        </authorList>
    </citation>
    <scope>NUCLEOTIDE SEQUENCE [LARGE SCALE GENOMIC DNA]</scope>
    <source>
        <strain evidence="2">KSC_2009_1</strain>
    </source>
</reference>
<feature type="compositionally biased region" description="Basic and acidic residues" evidence="1">
    <location>
        <begin position="51"/>
        <end position="60"/>
    </location>
</feature>
<protein>
    <submittedName>
        <fullName evidence="2">Uncharacterized protein</fullName>
    </submittedName>
</protein>
<organism evidence="2 3">
    <name type="scientific">Alligator mississippiensis</name>
    <name type="common">American alligator</name>
    <dbReference type="NCBI Taxonomy" id="8496"/>
    <lineage>
        <taxon>Eukaryota</taxon>
        <taxon>Metazoa</taxon>
        <taxon>Chordata</taxon>
        <taxon>Craniata</taxon>
        <taxon>Vertebrata</taxon>
        <taxon>Euteleostomi</taxon>
        <taxon>Archelosauria</taxon>
        <taxon>Archosauria</taxon>
        <taxon>Crocodylia</taxon>
        <taxon>Alligatoridae</taxon>
        <taxon>Alligatorinae</taxon>
        <taxon>Alligator</taxon>
    </lineage>
</organism>
<gene>
    <name evidence="2" type="ORF">Y1Q_0001084</name>
</gene>
<keyword evidence="3" id="KW-1185">Reference proteome</keyword>